<dbReference type="Proteomes" id="UP000184731">
    <property type="component" value="Chromosome"/>
</dbReference>
<dbReference type="GO" id="GO:0008967">
    <property type="term" value="F:phosphoglycolate phosphatase activity"/>
    <property type="evidence" value="ECO:0007669"/>
    <property type="project" value="UniProtKB-EC"/>
</dbReference>
<dbReference type="Gene3D" id="3.40.50.1000">
    <property type="entry name" value="HAD superfamily/HAD-like"/>
    <property type="match status" value="1"/>
</dbReference>
<dbReference type="PANTHER" id="PTHR43434">
    <property type="entry name" value="PHOSPHOGLYCOLATE PHOSPHATASE"/>
    <property type="match status" value="1"/>
</dbReference>
<proteinExistence type="inferred from homology"/>
<dbReference type="PANTHER" id="PTHR43434:SF1">
    <property type="entry name" value="PHOSPHOGLYCOLATE PHOSPHATASE"/>
    <property type="match status" value="1"/>
</dbReference>
<keyword evidence="6" id="KW-1185">Reference proteome</keyword>
<evidence type="ECO:0000256" key="3">
    <source>
        <dbReference type="ARBA" id="ARBA00006171"/>
    </source>
</evidence>
<name>A0A1L4D459_9BACT</name>
<dbReference type="InterPro" id="IPR023198">
    <property type="entry name" value="PGP-like_dom2"/>
</dbReference>
<gene>
    <name evidence="5" type="ORF">AXG55_14100</name>
</gene>
<dbReference type="KEGG" id="saqi:AXG55_14100"/>
<dbReference type="EMBL" id="CP017834">
    <property type="protein sequence ID" value="APJ04962.1"/>
    <property type="molecule type" value="Genomic_DNA"/>
</dbReference>
<dbReference type="InterPro" id="IPR006439">
    <property type="entry name" value="HAD-SF_hydro_IA"/>
</dbReference>
<evidence type="ECO:0000256" key="4">
    <source>
        <dbReference type="ARBA" id="ARBA00013078"/>
    </source>
</evidence>
<evidence type="ECO:0000256" key="2">
    <source>
        <dbReference type="ARBA" id="ARBA00004818"/>
    </source>
</evidence>
<organism evidence="5 6">
    <name type="scientific">Silvanigrella aquatica</name>
    <dbReference type="NCBI Taxonomy" id="1915309"/>
    <lineage>
        <taxon>Bacteria</taxon>
        <taxon>Pseudomonadati</taxon>
        <taxon>Bdellovibrionota</taxon>
        <taxon>Oligoflexia</taxon>
        <taxon>Silvanigrellales</taxon>
        <taxon>Silvanigrellaceae</taxon>
        <taxon>Silvanigrella</taxon>
    </lineage>
</organism>
<dbReference type="SUPFAM" id="SSF56784">
    <property type="entry name" value="HAD-like"/>
    <property type="match status" value="1"/>
</dbReference>
<dbReference type="InterPro" id="IPR036412">
    <property type="entry name" value="HAD-like_sf"/>
</dbReference>
<comment type="pathway">
    <text evidence="2">Organic acid metabolism; glycolate biosynthesis; glycolate from 2-phosphoglycolate: step 1/1.</text>
</comment>
<dbReference type="Pfam" id="PF13419">
    <property type="entry name" value="HAD_2"/>
    <property type="match status" value="1"/>
</dbReference>
<evidence type="ECO:0000313" key="6">
    <source>
        <dbReference type="Proteomes" id="UP000184731"/>
    </source>
</evidence>
<dbReference type="InterPro" id="IPR050155">
    <property type="entry name" value="HAD-like_hydrolase_sf"/>
</dbReference>
<reference evidence="5 6" key="1">
    <citation type="submission" date="2016-10" db="EMBL/GenBank/DDBJ databases">
        <title>Silvanigrella aquatica sp. nov., isolated from a freshwater lake located in the Black Forest, Germany, description of Silvanigrellaceae fam. nov., Silvanigrellales ord. nov., reclassification of the order Bdellovibrionales in the class Oligoflexia, reclassification of the families Bacteriovoracaceae and Halobacteriovoraceae in the new order Bacteriovoracales ord. nov., and reclassification of the family Pseudobacteriovoracaceae in the order Oligoflexiales.</title>
        <authorList>
            <person name="Hahn M.W."/>
            <person name="Schmidt J."/>
            <person name="Koll U."/>
            <person name="Rohde M."/>
            <person name="Verbag S."/>
            <person name="Pitt A."/>
            <person name="Nakai R."/>
            <person name="Naganuma T."/>
            <person name="Lang E."/>
        </authorList>
    </citation>
    <scope>NUCLEOTIDE SEQUENCE [LARGE SCALE GENOMIC DNA]</scope>
    <source>
        <strain evidence="5 6">MWH-Nonnen-W8red</strain>
    </source>
</reference>
<sequence length="217" mass="24982">MNFFFFDLDGTLEDSRDDMANAVNAVREKLELPLRDTKDLKKYVNKGMHELYENCFDDYLSDNMNYKLKYENLKNYYEQYYFENICILSKCYDEIPNTLKELSKENKVFVITNKPEKHSRELLKKLDLAKYITDVMGGDSCSEMKPSPMPLKIVAEQHGFSFSKNKAFMIGDSAGDIQAGHAFQATTVWCSWGYNSEPGSLAPQITVNSPKDLLILI</sequence>
<evidence type="ECO:0000256" key="1">
    <source>
        <dbReference type="ARBA" id="ARBA00000830"/>
    </source>
</evidence>
<dbReference type="NCBIfam" id="TIGR01549">
    <property type="entry name" value="HAD-SF-IA-v1"/>
    <property type="match status" value="1"/>
</dbReference>
<dbReference type="OrthoDB" id="9782449at2"/>
<dbReference type="EC" id="3.1.3.18" evidence="4"/>
<dbReference type="InterPro" id="IPR023214">
    <property type="entry name" value="HAD_sf"/>
</dbReference>
<dbReference type="SFLD" id="SFLDG01129">
    <property type="entry name" value="C1.5:_HAD__Beta-PGM__Phosphata"/>
    <property type="match status" value="1"/>
</dbReference>
<comment type="similarity">
    <text evidence="3">Belongs to the HAD-like hydrolase superfamily. CbbY/CbbZ/Gph/YieH family.</text>
</comment>
<dbReference type="InterPro" id="IPR041492">
    <property type="entry name" value="HAD_2"/>
</dbReference>
<dbReference type="RefSeq" id="WP_148698724.1">
    <property type="nucleotide sequence ID" value="NZ_CP017834.1"/>
</dbReference>
<dbReference type="GO" id="GO:0005829">
    <property type="term" value="C:cytosol"/>
    <property type="evidence" value="ECO:0007669"/>
    <property type="project" value="TreeGrafter"/>
</dbReference>
<dbReference type="STRING" id="1915309.AXG55_14100"/>
<accession>A0A1L4D459</accession>
<dbReference type="AlphaFoldDB" id="A0A1L4D459"/>
<protein>
    <recommendedName>
        <fullName evidence="4">phosphoglycolate phosphatase</fullName>
        <ecNumber evidence="4">3.1.3.18</ecNumber>
    </recommendedName>
</protein>
<evidence type="ECO:0000313" key="5">
    <source>
        <dbReference type="EMBL" id="APJ04962.1"/>
    </source>
</evidence>
<dbReference type="GO" id="GO:0006281">
    <property type="term" value="P:DNA repair"/>
    <property type="evidence" value="ECO:0007669"/>
    <property type="project" value="TreeGrafter"/>
</dbReference>
<dbReference type="Gene3D" id="1.10.150.240">
    <property type="entry name" value="Putative phosphatase, domain 2"/>
    <property type="match status" value="1"/>
</dbReference>
<comment type="catalytic activity">
    <reaction evidence="1">
        <text>2-phosphoglycolate + H2O = glycolate + phosphate</text>
        <dbReference type="Rhea" id="RHEA:14369"/>
        <dbReference type="ChEBI" id="CHEBI:15377"/>
        <dbReference type="ChEBI" id="CHEBI:29805"/>
        <dbReference type="ChEBI" id="CHEBI:43474"/>
        <dbReference type="ChEBI" id="CHEBI:58033"/>
        <dbReference type="EC" id="3.1.3.18"/>
    </reaction>
</comment>
<dbReference type="SFLD" id="SFLDS00003">
    <property type="entry name" value="Haloacid_Dehalogenase"/>
    <property type="match status" value="1"/>
</dbReference>